<dbReference type="RefSeq" id="WP_110274780.1">
    <property type="nucleotide sequence ID" value="NZ_QJJG01000010.1"/>
</dbReference>
<keyword evidence="2" id="KW-0808">Transferase</keyword>
<dbReference type="NCBIfam" id="NF007539">
    <property type="entry name" value="PRK10151.1"/>
    <property type="match status" value="1"/>
</dbReference>
<evidence type="ECO:0000259" key="1">
    <source>
        <dbReference type="PROSITE" id="PS51186"/>
    </source>
</evidence>
<accession>A0A318FKH0</accession>
<dbReference type="AlphaFoldDB" id="A0A318FKH0"/>
<gene>
    <name evidence="2" type="ORF">DET57_110199</name>
</gene>
<name>A0A318FKH0_KLEOX</name>
<dbReference type="PANTHER" id="PTHR43441">
    <property type="entry name" value="RIBOSOMAL-PROTEIN-SERINE ACETYLTRANSFERASE"/>
    <property type="match status" value="1"/>
</dbReference>
<dbReference type="PROSITE" id="PS51186">
    <property type="entry name" value="GNAT"/>
    <property type="match status" value="1"/>
</dbReference>
<dbReference type="PANTHER" id="PTHR43441:SF11">
    <property type="entry name" value="RIBOSOMAL-PROTEIN-SERINE ACETYLTRANSFERASE"/>
    <property type="match status" value="1"/>
</dbReference>
<dbReference type="Gene3D" id="3.40.630.30">
    <property type="match status" value="1"/>
</dbReference>
<proteinExistence type="predicted"/>
<comment type="caution">
    <text evidence="2">The sequence shown here is derived from an EMBL/GenBank/DDBJ whole genome shotgun (WGS) entry which is preliminary data.</text>
</comment>
<dbReference type="EMBL" id="QJJG01000010">
    <property type="protein sequence ID" value="PXW44084.1"/>
    <property type="molecule type" value="Genomic_DNA"/>
</dbReference>
<dbReference type="SUPFAM" id="SSF55729">
    <property type="entry name" value="Acyl-CoA N-acyltransferases (Nat)"/>
    <property type="match status" value="1"/>
</dbReference>
<dbReference type="InterPro" id="IPR051908">
    <property type="entry name" value="Ribosomal_N-acetyltransferase"/>
</dbReference>
<dbReference type="Proteomes" id="UP000247485">
    <property type="component" value="Unassembled WGS sequence"/>
</dbReference>
<dbReference type="GO" id="GO:0005737">
    <property type="term" value="C:cytoplasm"/>
    <property type="evidence" value="ECO:0007669"/>
    <property type="project" value="TreeGrafter"/>
</dbReference>
<organism evidence="2 3">
    <name type="scientific">Klebsiella oxytoca</name>
    <dbReference type="NCBI Taxonomy" id="571"/>
    <lineage>
        <taxon>Bacteria</taxon>
        <taxon>Pseudomonadati</taxon>
        <taxon>Pseudomonadota</taxon>
        <taxon>Gammaproteobacteria</taxon>
        <taxon>Enterobacterales</taxon>
        <taxon>Enterobacteriaceae</taxon>
        <taxon>Klebsiella/Raoultella group</taxon>
        <taxon>Klebsiella</taxon>
    </lineage>
</organism>
<protein>
    <submittedName>
        <fullName evidence="2">Ribosomal-protein-serine acetyltransferase</fullName>
    </submittedName>
</protein>
<dbReference type="CDD" id="cd04301">
    <property type="entry name" value="NAT_SF"/>
    <property type="match status" value="1"/>
</dbReference>
<sequence length="188" mass="21757">MSAENTTMPEQIPVTETLSLRAVDERHVTELHQLVIKNQHWLQQSLSWPAEVRYEDETRRHVQGNVMLHQRGYAKMFLLFLHEEIIGVLSFNQIEPINKTAYIGYWIDESHNGQGLLSLALQAFMDYYARSGTVRRFVIKCRVANHKSNRVALRNGFTLEGCLKQAEFLNGSYDDQNIYGRIIDCDGQ</sequence>
<evidence type="ECO:0000313" key="3">
    <source>
        <dbReference type="Proteomes" id="UP000247485"/>
    </source>
</evidence>
<dbReference type="Pfam" id="PF13302">
    <property type="entry name" value="Acetyltransf_3"/>
    <property type="match status" value="1"/>
</dbReference>
<feature type="domain" description="N-acetyltransferase" evidence="1">
    <location>
        <begin position="23"/>
        <end position="179"/>
    </location>
</feature>
<dbReference type="InterPro" id="IPR000182">
    <property type="entry name" value="GNAT_dom"/>
</dbReference>
<dbReference type="GO" id="GO:1990189">
    <property type="term" value="F:protein N-terminal-serine acetyltransferase activity"/>
    <property type="evidence" value="ECO:0007669"/>
    <property type="project" value="TreeGrafter"/>
</dbReference>
<evidence type="ECO:0000313" key="2">
    <source>
        <dbReference type="EMBL" id="PXW44084.1"/>
    </source>
</evidence>
<reference evidence="2 3" key="1">
    <citation type="submission" date="2018-05" db="EMBL/GenBank/DDBJ databases">
        <title>Freshwater and sediment microbial communities from various areas in North America, analyzing microbe dynamics in response to fracking.</title>
        <authorList>
            <person name="Lamendella R."/>
        </authorList>
    </citation>
    <scope>NUCLEOTIDE SEQUENCE [LARGE SCALE GENOMIC DNA]</scope>
    <source>
        <strain evidence="2 3">67</strain>
    </source>
</reference>
<dbReference type="GO" id="GO:0008999">
    <property type="term" value="F:protein-N-terminal-alanine acetyltransferase activity"/>
    <property type="evidence" value="ECO:0007669"/>
    <property type="project" value="TreeGrafter"/>
</dbReference>
<dbReference type="InterPro" id="IPR016181">
    <property type="entry name" value="Acyl_CoA_acyltransferase"/>
</dbReference>